<evidence type="ECO:0000313" key="2">
    <source>
        <dbReference type="EMBL" id="KAG8079236.1"/>
    </source>
</evidence>
<dbReference type="PANTHER" id="PTHR33116">
    <property type="entry name" value="REVERSE TRANSCRIPTASE ZINC-BINDING DOMAIN-CONTAINING PROTEIN-RELATED-RELATED"/>
    <property type="match status" value="1"/>
</dbReference>
<keyword evidence="3" id="KW-1185">Reference proteome</keyword>
<protein>
    <recommendedName>
        <fullName evidence="1">Reverse transcriptase domain-containing protein</fullName>
    </recommendedName>
</protein>
<accession>A0A8J5TJ67</accession>
<dbReference type="PROSITE" id="PS50878">
    <property type="entry name" value="RT_POL"/>
    <property type="match status" value="1"/>
</dbReference>
<dbReference type="AlphaFoldDB" id="A0A8J5TJ67"/>
<name>A0A8J5TJ67_ZIZPA</name>
<organism evidence="2 3">
    <name type="scientific">Zizania palustris</name>
    <name type="common">Northern wild rice</name>
    <dbReference type="NCBI Taxonomy" id="103762"/>
    <lineage>
        <taxon>Eukaryota</taxon>
        <taxon>Viridiplantae</taxon>
        <taxon>Streptophyta</taxon>
        <taxon>Embryophyta</taxon>
        <taxon>Tracheophyta</taxon>
        <taxon>Spermatophyta</taxon>
        <taxon>Magnoliopsida</taxon>
        <taxon>Liliopsida</taxon>
        <taxon>Poales</taxon>
        <taxon>Poaceae</taxon>
        <taxon>BOP clade</taxon>
        <taxon>Oryzoideae</taxon>
        <taxon>Oryzeae</taxon>
        <taxon>Zizaniinae</taxon>
        <taxon>Zizania</taxon>
    </lineage>
</organism>
<comment type="caution">
    <text evidence="2">The sequence shown here is derived from an EMBL/GenBank/DDBJ whole genome shotgun (WGS) entry which is preliminary data.</text>
</comment>
<dbReference type="InterPro" id="IPR000477">
    <property type="entry name" value="RT_dom"/>
</dbReference>
<dbReference type="PANTHER" id="PTHR33116:SF87">
    <property type="entry name" value="OS01G0158850 PROTEIN"/>
    <property type="match status" value="1"/>
</dbReference>
<reference evidence="2" key="1">
    <citation type="journal article" date="2021" name="bioRxiv">
        <title>Whole Genome Assembly and Annotation of Northern Wild Rice, Zizania palustris L., Supports a Whole Genome Duplication in the Zizania Genus.</title>
        <authorList>
            <person name="Haas M."/>
            <person name="Kono T."/>
            <person name="Macchietto M."/>
            <person name="Millas R."/>
            <person name="McGilp L."/>
            <person name="Shao M."/>
            <person name="Duquette J."/>
            <person name="Hirsch C.N."/>
            <person name="Kimball J."/>
        </authorList>
    </citation>
    <scope>NUCLEOTIDE SEQUENCE</scope>
    <source>
        <tissue evidence="2">Fresh leaf tissue</tissue>
    </source>
</reference>
<evidence type="ECO:0000259" key="1">
    <source>
        <dbReference type="PROSITE" id="PS50878"/>
    </source>
</evidence>
<sequence>MLEAKGFPHKWNDWIMHVVMGGRVNIRVNDQIGPYFKTFRGLRQGDPLSPLLFDLAADALPFLMRNADKAGLISGLGGDFLSERISILQYADDTIFLLKDDLKSVKNLKFILCLFEQMSGLKINFHKSEVFCTGMDEGRSNMISRILSCKMGALPMKYLGLPINQVRINNADWKSCESKIENRLGCWKGKLLDMGGRLILLNSCLSSIPLYMLSFYQLPKGVKKKIDFFRKRLLWQEDLGVRKYHLEKWSVICSPKDYGGLGVLDLGLMNVALTGKWLWKLESEEGLWHELLRSKYIKNRPLTHVKSKCGDSQFWKTLMNIKHLYRQYCFMKIGDGKSTSFWYDFWIGAKPLCEKFSDLFGIAVNKMITVAEVLNNNFTSLKFRRDLIGDKFHSWMQLKDTCSAISLRNAADVVVWVLSKSGVFTVKSFYLALKTQNIMKTCNPIWNLKIPLKVKIFLWLARRNKILTKDNLSKKGWKGENIKCLFCCENETVNHIFLDCAVARFVWRMLYICFNVGPFISVDSMWHTWSCSKDKSWRSLSGVGLAAVLWSLWKVRNDDVFRGNFPTDPLVFINLICYWLSSWSILQRSEVKAKKLELGVRLLEHLASEVFSQRHGWNFVKALL</sequence>
<feature type="domain" description="Reverse transcriptase" evidence="1">
    <location>
        <begin position="1"/>
        <end position="163"/>
    </location>
</feature>
<dbReference type="OrthoDB" id="689430at2759"/>
<dbReference type="Pfam" id="PF00078">
    <property type="entry name" value="RVT_1"/>
    <property type="match status" value="1"/>
</dbReference>
<dbReference type="Pfam" id="PF13966">
    <property type="entry name" value="zf-RVT"/>
    <property type="match status" value="1"/>
</dbReference>
<evidence type="ECO:0000313" key="3">
    <source>
        <dbReference type="Proteomes" id="UP000729402"/>
    </source>
</evidence>
<reference evidence="2" key="2">
    <citation type="submission" date="2021-02" db="EMBL/GenBank/DDBJ databases">
        <authorList>
            <person name="Kimball J.A."/>
            <person name="Haas M.W."/>
            <person name="Macchietto M."/>
            <person name="Kono T."/>
            <person name="Duquette J."/>
            <person name="Shao M."/>
        </authorList>
    </citation>
    <scope>NUCLEOTIDE SEQUENCE</scope>
    <source>
        <tissue evidence="2">Fresh leaf tissue</tissue>
    </source>
</reference>
<proteinExistence type="predicted"/>
<dbReference type="Proteomes" id="UP000729402">
    <property type="component" value="Unassembled WGS sequence"/>
</dbReference>
<dbReference type="EMBL" id="JAAALK010000282">
    <property type="protein sequence ID" value="KAG8079236.1"/>
    <property type="molecule type" value="Genomic_DNA"/>
</dbReference>
<dbReference type="InterPro" id="IPR026960">
    <property type="entry name" value="RVT-Znf"/>
</dbReference>
<gene>
    <name evidence="2" type="ORF">GUJ93_ZPchr0007g4084</name>
</gene>